<name>A0AAV5UUW2_9BILA</name>
<feature type="compositionally biased region" description="Basic and acidic residues" evidence="1">
    <location>
        <begin position="376"/>
        <end position="444"/>
    </location>
</feature>
<feature type="compositionally biased region" description="Acidic residues" evidence="1">
    <location>
        <begin position="574"/>
        <end position="584"/>
    </location>
</feature>
<feature type="non-terminal residue" evidence="2">
    <location>
        <position position="1"/>
    </location>
</feature>
<feature type="region of interest" description="Disordered" evidence="1">
    <location>
        <begin position="574"/>
        <end position="593"/>
    </location>
</feature>
<keyword evidence="3" id="KW-1185">Reference proteome</keyword>
<evidence type="ECO:0000256" key="1">
    <source>
        <dbReference type="SAM" id="MobiDB-lite"/>
    </source>
</evidence>
<organism evidence="2 3">
    <name type="scientific">Pristionchus fissidentatus</name>
    <dbReference type="NCBI Taxonomy" id="1538716"/>
    <lineage>
        <taxon>Eukaryota</taxon>
        <taxon>Metazoa</taxon>
        <taxon>Ecdysozoa</taxon>
        <taxon>Nematoda</taxon>
        <taxon>Chromadorea</taxon>
        <taxon>Rhabditida</taxon>
        <taxon>Rhabditina</taxon>
        <taxon>Diplogasteromorpha</taxon>
        <taxon>Diplogasteroidea</taxon>
        <taxon>Neodiplogasteridae</taxon>
        <taxon>Pristionchus</taxon>
    </lineage>
</organism>
<feature type="compositionally biased region" description="Basic residues" evidence="1">
    <location>
        <begin position="362"/>
        <end position="371"/>
    </location>
</feature>
<comment type="caution">
    <text evidence="2">The sequence shown here is derived from an EMBL/GenBank/DDBJ whole genome shotgun (WGS) entry which is preliminary data.</text>
</comment>
<proteinExistence type="predicted"/>
<sequence length="932" mass="108095">QFELELGAPIQCHSILRAEQNSGKVAVRDEENLDKAMLHEEHMPDEVPTGVSRRRLSWVDQKTSAKLESVRVFEDEAAVYDGDDSDEELAEVGQDDENPEKKFLIDPEEETLNDVFDDYESEEDEEEEQSPKRTYERKRKAEDISAAKKEESDEDATENWDEDDEENLLIDDGENEEVEVKKKKQRRSAAEIRREKMEMEMAKMEEYERLRKLLDETDDVHEQYDILMKMTLGDKAPKQFEVKPTNMEEFAKELELDLEKNAEFYEERQRQSFALIDGNRFKGGKRTKADLDREFAIVLGLSEEEDDSEDKNEKKGEMETFEDMPDVDDLIHEDPKSPSHIADQLEKKSRVEVPLKENKKEERKKKSKRGYTKGAPKNDEKVARTEEEVIAEIGKKKAESLEKATRMKEMKREEKERKRIEKEKKKETEERVKEEKKREKKEDWMDLVERAPRTRAEASRRTKALLKLGKRVMLELMNEDGYEDEGRKKMKKVQYEEEETDNESVEKEESEVEVEEVEKPKQMRRTRGTRTNPVAYLRRAKKEAADDEVGPDCGNYIANPNDIRGTKYCQSEWDSDYEEDDEDASSSPFLWRSDKEDEMMIDGAMGPANFDPDEIMKRRLNDATEFSEGITAEYHAMIKQLDGMQLNLFADSTVRRFDPGVVHTIDSSITVCMWPISALPKPEDKRLMKDLHVWPGEGATPFGRRGPSEKVTPFVRIRPESIKRDKKASMEIDKIATGEVVTVTKDDIMRNLEELLQSKLDGTKKWTPLPSARNPFDVPEISTRKLPTEPREDEPVSSYVQKVDVISLPLDNVNKKKMKKKTIKEALMEFMEKPDAATTKVKDIYKNDQEGDGDDDDGYKFEWNEMGEIMDNPMRDNLIGEDPFGAHSYEGTDFGVVDEVAEEDESAMMDIETEEETQIGEAFSFMANHLDI</sequence>
<evidence type="ECO:0000313" key="3">
    <source>
        <dbReference type="Proteomes" id="UP001432322"/>
    </source>
</evidence>
<feature type="compositionally biased region" description="Acidic residues" evidence="1">
    <location>
        <begin position="106"/>
        <end position="128"/>
    </location>
</feature>
<dbReference type="EMBL" id="BTSY01000001">
    <property type="protein sequence ID" value="GMT11062.1"/>
    <property type="molecule type" value="Genomic_DNA"/>
</dbReference>
<feature type="compositionally biased region" description="Basic and acidic residues" evidence="1">
    <location>
        <begin position="329"/>
        <end position="361"/>
    </location>
</feature>
<accession>A0AAV5UUW2</accession>
<dbReference type="AlphaFoldDB" id="A0AAV5UUW2"/>
<feature type="compositionally biased region" description="Acidic residues" evidence="1">
    <location>
        <begin position="496"/>
        <end position="516"/>
    </location>
</feature>
<feature type="region of interest" description="Disordered" evidence="1">
    <location>
        <begin position="77"/>
        <end position="191"/>
    </location>
</feature>
<gene>
    <name evidence="2" type="ORF">PFISCL1PPCAC_2359</name>
</gene>
<feature type="compositionally biased region" description="Acidic residues" evidence="1">
    <location>
        <begin position="152"/>
        <end position="177"/>
    </location>
</feature>
<feature type="region of interest" description="Disordered" evidence="1">
    <location>
        <begin position="299"/>
        <end position="444"/>
    </location>
</feature>
<feature type="region of interest" description="Disordered" evidence="1">
    <location>
        <begin position="483"/>
        <end position="531"/>
    </location>
</feature>
<evidence type="ECO:0008006" key="4">
    <source>
        <dbReference type="Google" id="ProtNLM"/>
    </source>
</evidence>
<feature type="compositionally biased region" description="Acidic residues" evidence="1">
    <location>
        <begin position="319"/>
        <end position="328"/>
    </location>
</feature>
<evidence type="ECO:0000313" key="2">
    <source>
        <dbReference type="EMBL" id="GMT11062.1"/>
    </source>
</evidence>
<dbReference type="Proteomes" id="UP001432322">
    <property type="component" value="Unassembled WGS sequence"/>
</dbReference>
<protein>
    <recommendedName>
        <fullName evidence="4">Kri1-like C-terminal domain-containing protein</fullName>
    </recommendedName>
</protein>
<reference evidence="2" key="1">
    <citation type="submission" date="2023-10" db="EMBL/GenBank/DDBJ databases">
        <title>Genome assembly of Pristionchus species.</title>
        <authorList>
            <person name="Yoshida K."/>
            <person name="Sommer R.J."/>
        </authorList>
    </citation>
    <scope>NUCLEOTIDE SEQUENCE</scope>
    <source>
        <strain evidence="2">RS5133</strain>
    </source>
</reference>
<feature type="compositionally biased region" description="Acidic residues" evidence="1">
    <location>
        <begin position="77"/>
        <end position="98"/>
    </location>
</feature>
<feature type="compositionally biased region" description="Basic and acidic residues" evidence="1">
    <location>
        <begin position="129"/>
        <end position="151"/>
    </location>
</feature>